<feature type="region of interest" description="Disordered" evidence="1">
    <location>
        <begin position="1"/>
        <end position="89"/>
    </location>
</feature>
<feature type="compositionally biased region" description="Low complexity" evidence="1">
    <location>
        <begin position="59"/>
        <end position="73"/>
    </location>
</feature>
<dbReference type="GeneID" id="117644773"/>
<sequence>MERAAEEDEDSPGVGPVSLPPFAFRDADVSIHRHRKPSSNCSSGRGTGTPTEDIDRRSTGSNGSSSSGASSKGLPHHHHQHHHLHHRPPPPAPCWDLGYHSIEGCPTPTAYEPVYQGDRLRGRPLTRSPGTAQPSNRVSGLRHASPSPVRTPDAAVVAVAATPEPAPTLRAKSQTPEVKKKSVRLSKVFSSAVHLRASPKDAKDDGSARKKDKEDKKKDEDKDRSSLSRERGRRLVKQLQRSLFGGSLSGRSRSATRPAHHGSCDLLAPTKAQARLRDRLTPAGALPDDANNNNSKSKDAADNNKSMGERRKSSGMVLQSTPCPREDKTPREEDEDEVDDVEESKFCTLPRHSAANAFTIQSCTFQKGPGHKGLGFSIVGGRDSPRGNMGIFVKTVFPNGQAADSGRLKEGDEILAVNGKALHGFSHLEAIGVFKEIRSGPVLLHIGRRLNRRRREPCSNALGPIGNAAVSAPAPAVCS</sequence>
<gene>
    <name evidence="4" type="primary">LOC117644773</name>
</gene>
<dbReference type="Gene3D" id="2.30.42.10">
    <property type="match status" value="1"/>
</dbReference>
<feature type="compositionally biased region" description="Basic and acidic residues" evidence="1">
    <location>
        <begin position="296"/>
        <end position="312"/>
    </location>
</feature>
<keyword evidence="3" id="KW-1185">Reference proteome</keyword>
<dbReference type="OrthoDB" id="6022711at2759"/>
<proteinExistence type="predicted"/>
<evidence type="ECO:0000259" key="2">
    <source>
        <dbReference type="PROSITE" id="PS50106"/>
    </source>
</evidence>
<dbReference type="InterPro" id="IPR001478">
    <property type="entry name" value="PDZ"/>
</dbReference>
<feature type="compositionally biased region" description="Basic residues" evidence="1">
    <location>
        <begin position="74"/>
        <end position="88"/>
    </location>
</feature>
<feature type="compositionally biased region" description="Low complexity" evidence="1">
    <location>
        <begin position="238"/>
        <end position="253"/>
    </location>
</feature>
<organism evidence="4">
    <name type="scientific">Thrips palmi</name>
    <name type="common">Melon thrips</name>
    <dbReference type="NCBI Taxonomy" id="161013"/>
    <lineage>
        <taxon>Eukaryota</taxon>
        <taxon>Metazoa</taxon>
        <taxon>Ecdysozoa</taxon>
        <taxon>Arthropoda</taxon>
        <taxon>Hexapoda</taxon>
        <taxon>Insecta</taxon>
        <taxon>Pterygota</taxon>
        <taxon>Neoptera</taxon>
        <taxon>Paraneoptera</taxon>
        <taxon>Thysanoptera</taxon>
        <taxon>Terebrantia</taxon>
        <taxon>Thripoidea</taxon>
        <taxon>Thripidae</taxon>
        <taxon>Thrips</taxon>
    </lineage>
</organism>
<feature type="compositionally biased region" description="Low complexity" evidence="1">
    <location>
        <begin position="148"/>
        <end position="163"/>
    </location>
</feature>
<name>A0A6P8YSC5_THRPL</name>
<feature type="domain" description="PDZ" evidence="2">
    <location>
        <begin position="362"/>
        <end position="436"/>
    </location>
</feature>
<dbReference type="AlphaFoldDB" id="A0A6P8YSC5"/>
<dbReference type="CDD" id="cd06759">
    <property type="entry name" value="PDZ3_PDZD2-PDZ1_hPro-IL-16-like"/>
    <property type="match status" value="1"/>
</dbReference>
<accession>A0A6P8YSC5</accession>
<dbReference type="KEGG" id="tpal:117644773"/>
<dbReference type="InParanoid" id="A0A6P8YSC5"/>
<evidence type="ECO:0000256" key="1">
    <source>
        <dbReference type="SAM" id="MobiDB-lite"/>
    </source>
</evidence>
<feature type="compositionally biased region" description="Basic and acidic residues" evidence="1">
    <location>
        <begin position="198"/>
        <end position="230"/>
    </location>
</feature>
<dbReference type="PANTHER" id="PTHR11324">
    <property type="entry name" value="IL16-RELATED"/>
    <property type="match status" value="1"/>
</dbReference>
<feature type="compositionally biased region" description="Acidic residues" evidence="1">
    <location>
        <begin position="1"/>
        <end position="11"/>
    </location>
</feature>
<dbReference type="RefSeq" id="XP_034240280.1">
    <property type="nucleotide sequence ID" value="XM_034384389.1"/>
</dbReference>
<dbReference type="Proteomes" id="UP000515158">
    <property type="component" value="Unplaced"/>
</dbReference>
<dbReference type="InterPro" id="IPR036034">
    <property type="entry name" value="PDZ_sf"/>
</dbReference>
<dbReference type="PROSITE" id="PS50106">
    <property type="entry name" value="PDZ"/>
    <property type="match status" value="1"/>
</dbReference>
<feature type="region of interest" description="Disordered" evidence="1">
    <location>
        <begin position="120"/>
        <end position="339"/>
    </location>
</feature>
<dbReference type="SMART" id="SM00228">
    <property type="entry name" value="PDZ"/>
    <property type="match status" value="1"/>
</dbReference>
<dbReference type="SUPFAM" id="SSF50156">
    <property type="entry name" value="PDZ domain-like"/>
    <property type="match status" value="1"/>
</dbReference>
<protein>
    <submittedName>
        <fullName evidence="4">Tyrosine-protein phosphatase non-receptor type 13-like</fullName>
    </submittedName>
</protein>
<dbReference type="Pfam" id="PF00595">
    <property type="entry name" value="PDZ"/>
    <property type="match status" value="1"/>
</dbReference>
<feature type="compositionally biased region" description="Polar residues" evidence="1">
    <location>
        <begin position="38"/>
        <end position="50"/>
    </location>
</feature>
<evidence type="ECO:0000313" key="4">
    <source>
        <dbReference type="RefSeq" id="XP_034240280.1"/>
    </source>
</evidence>
<reference evidence="4" key="1">
    <citation type="submission" date="2025-08" db="UniProtKB">
        <authorList>
            <consortium name="RefSeq"/>
        </authorList>
    </citation>
    <scope>IDENTIFICATION</scope>
    <source>
        <tissue evidence="4">Total insect</tissue>
    </source>
</reference>
<dbReference type="PANTHER" id="PTHR11324:SF16">
    <property type="entry name" value="PDZ DOMAIN-CONTAINING PROTEIN 2"/>
    <property type="match status" value="1"/>
</dbReference>
<feature type="compositionally biased region" description="Polar residues" evidence="1">
    <location>
        <begin position="128"/>
        <end position="138"/>
    </location>
</feature>
<evidence type="ECO:0000313" key="3">
    <source>
        <dbReference type="Proteomes" id="UP000515158"/>
    </source>
</evidence>